<evidence type="ECO:0000313" key="2">
    <source>
        <dbReference type="EMBL" id="CDP04817.1"/>
    </source>
</evidence>
<dbReference type="PhylomeDB" id="A0A068U965"/>
<organism evidence="2 3">
    <name type="scientific">Coffea canephora</name>
    <name type="common">Robusta coffee</name>
    <dbReference type="NCBI Taxonomy" id="49390"/>
    <lineage>
        <taxon>Eukaryota</taxon>
        <taxon>Viridiplantae</taxon>
        <taxon>Streptophyta</taxon>
        <taxon>Embryophyta</taxon>
        <taxon>Tracheophyta</taxon>
        <taxon>Spermatophyta</taxon>
        <taxon>Magnoliopsida</taxon>
        <taxon>eudicotyledons</taxon>
        <taxon>Gunneridae</taxon>
        <taxon>Pentapetalae</taxon>
        <taxon>asterids</taxon>
        <taxon>lamiids</taxon>
        <taxon>Gentianales</taxon>
        <taxon>Rubiaceae</taxon>
        <taxon>Ixoroideae</taxon>
        <taxon>Gardenieae complex</taxon>
        <taxon>Bertiereae - Coffeeae clade</taxon>
        <taxon>Coffeeae</taxon>
        <taxon>Coffea</taxon>
    </lineage>
</organism>
<dbReference type="OMA" id="FHITIDL"/>
<dbReference type="InParanoid" id="A0A068U965"/>
<dbReference type="OrthoDB" id="1657902at2759"/>
<protein>
    <submittedName>
        <fullName evidence="2">Uncharacterized protein</fullName>
    </submittedName>
</protein>
<keyword evidence="3" id="KW-1185">Reference proteome</keyword>
<dbReference type="Proteomes" id="UP000295252">
    <property type="component" value="Chromosome III"/>
</dbReference>
<name>A0A068U965_COFCA</name>
<evidence type="ECO:0000256" key="1">
    <source>
        <dbReference type="SAM" id="Phobius"/>
    </source>
</evidence>
<evidence type="ECO:0000313" key="3">
    <source>
        <dbReference type="Proteomes" id="UP000295252"/>
    </source>
</evidence>
<proteinExistence type="predicted"/>
<keyword evidence="1" id="KW-0812">Transmembrane</keyword>
<feature type="transmembrane region" description="Helical" evidence="1">
    <location>
        <begin position="117"/>
        <end position="141"/>
    </location>
</feature>
<gene>
    <name evidence="2" type="ORF">GSCOC_T00019549001</name>
</gene>
<reference evidence="3" key="1">
    <citation type="journal article" date="2014" name="Science">
        <title>The coffee genome provides insight into the convergent evolution of caffeine biosynthesis.</title>
        <authorList>
            <person name="Denoeud F."/>
            <person name="Carretero-Paulet L."/>
            <person name="Dereeper A."/>
            <person name="Droc G."/>
            <person name="Guyot R."/>
            <person name="Pietrella M."/>
            <person name="Zheng C."/>
            <person name="Alberti A."/>
            <person name="Anthony F."/>
            <person name="Aprea G."/>
            <person name="Aury J.M."/>
            <person name="Bento P."/>
            <person name="Bernard M."/>
            <person name="Bocs S."/>
            <person name="Campa C."/>
            <person name="Cenci A."/>
            <person name="Combes M.C."/>
            <person name="Crouzillat D."/>
            <person name="Da Silva C."/>
            <person name="Daddiego L."/>
            <person name="De Bellis F."/>
            <person name="Dussert S."/>
            <person name="Garsmeur O."/>
            <person name="Gayraud T."/>
            <person name="Guignon V."/>
            <person name="Jahn K."/>
            <person name="Jamilloux V."/>
            <person name="Joet T."/>
            <person name="Labadie K."/>
            <person name="Lan T."/>
            <person name="Leclercq J."/>
            <person name="Lepelley M."/>
            <person name="Leroy T."/>
            <person name="Li L.T."/>
            <person name="Librado P."/>
            <person name="Lopez L."/>
            <person name="Munoz A."/>
            <person name="Noel B."/>
            <person name="Pallavicini A."/>
            <person name="Perrotta G."/>
            <person name="Poncet V."/>
            <person name="Pot D."/>
            <person name="Priyono X."/>
            <person name="Rigoreau M."/>
            <person name="Rouard M."/>
            <person name="Rozas J."/>
            <person name="Tranchant-Dubreuil C."/>
            <person name="VanBuren R."/>
            <person name="Zhang Q."/>
            <person name="Andrade A.C."/>
            <person name="Argout X."/>
            <person name="Bertrand B."/>
            <person name="de Kochko A."/>
            <person name="Graziosi G."/>
            <person name="Henry R.J."/>
            <person name="Jayarama X."/>
            <person name="Ming R."/>
            <person name="Nagai C."/>
            <person name="Rounsley S."/>
            <person name="Sankoff D."/>
            <person name="Giuliano G."/>
            <person name="Albert V.A."/>
            <person name="Wincker P."/>
            <person name="Lashermes P."/>
        </authorList>
    </citation>
    <scope>NUCLEOTIDE SEQUENCE [LARGE SCALE GENOMIC DNA]</scope>
    <source>
        <strain evidence="3">cv. DH200-94</strain>
    </source>
</reference>
<keyword evidence="1" id="KW-1133">Transmembrane helix</keyword>
<sequence length="149" mass="17698">MGNRVTVLENRTLYNIEIRMWVYPARPDEFKKILRIKPGRSTRIMATTFNSSNQDHDHGGLEDEVMLMVYANGGWTGRYILPLHLFAYAKVSCDRNQHGQVILRAKRANFNFFRLRYIFFNSYFHSTYFILLFFLFFHITIDLLGFAKI</sequence>
<dbReference type="EMBL" id="HG739098">
    <property type="protein sequence ID" value="CDP04817.1"/>
    <property type="molecule type" value="Genomic_DNA"/>
</dbReference>
<dbReference type="AlphaFoldDB" id="A0A068U965"/>
<dbReference type="STRING" id="49390.A0A068U965"/>
<keyword evidence="1" id="KW-0472">Membrane</keyword>
<accession>A0A068U965</accession>
<dbReference type="Gramene" id="CDP04817">
    <property type="protein sequence ID" value="CDP04817"/>
    <property type="gene ID" value="GSCOC_T00019549001"/>
</dbReference>